<evidence type="ECO:0000313" key="1">
    <source>
        <dbReference type="EMBL" id="KOF72592.1"/>
    </source>
</evidence>
<sequence length="93" mass="10828">MQTILLQFIRTRSPYAFVAILDLLGPKRRASIRQLCLRVMFDLPHIIAHLQEQDKIRKKDVKANFASYAMTSDLLCSPLHSFGCCQTFFWCYS</sequence>
<name>A0A0L8G6C7_OCTBM</name>
<dbReference type="EMBL" id="KQ423591">
    <property type="protein sequence ID" value="KOF72592.1"/>
    <property type="molecule type" value="Genomic_DNA"/>
</dbReference>
<dbReference type="AlphaFoldDB" id="A0A0L8G6C7"/>
<gene>
    <name evidence="1" type="ORF">OCBIM_22039238mg</name>
</gene>
<protein>
    <submittedName>
        <fullName evidence="1">Uncharacterized protein</fullName>
    </submittedName>
</protein>
<organism evidence="1">
    <name type="scientific">Octopus bimaculoides</name>
    <name type="common">California two-spotted octopus</name>
    <dbReference type="NCBI Taxonomy" id="37653"/>
    <lineage>
        <taxon>Eukaryota</taxon>
        <taxon>Metazoa</taxon>
        <taxon>Spiralia</taxon>
        <taxon>Lophotrochozoa</taxon>
        <taxon>Mollusca</taxon>
        <taxon>Cephalopoda</taxon>
        <taxon>Coleoidea</taxon>
        <taxon>Octopodiformes</taxon>
        <taxon>Octopoda</taxon>
        <taxon>Incirrata</taxon>
        <taxon>Octopodidae</taxon>
        <taxon>Octopus</taxon>
    </lineage>
</organism>
<proteinExistence type="predicted"/>
<reference evidence="1" key="1">
    <citation type="submission" date="2015-07" db="EMBL/GenBank/DDBJ databases">
        <title>MeaNS - Measles Nucleotide Surveillance Program.</title>
        <authorList>
            <person name="Tran T."/>
            <person name="Druce J."/>
        </authorList>
    </citation>
    <scope>NUCLEOTIDE SEQUENCE</scope>
    <source>
        <strain evidence="1">UCB-OBI-ISO-001</strain>
        <tissue evidence="1">Gonad</tissue>
    </source>
</reference>
<accession>A0A0L8G6C7</accession>